<feature type="compositionally biased region" description="Acidic residues" evidence="2">
    <location>
        <begin position="194"/>
        <end position="205"/>
    </location>
</feature>
<dbReference type="EMBL" id="RYZW01000122">
    <property type="protein sequence ID" value="TDZ44926.1"/>
    <property type="molecule type" value="Genomic_DNA"/>
</dbReference>
<feature type="compositionally biased region" description="Basic and acidic residues" evidence="2">
    <location>
        <begin position="457"/>
        <end position="479"/>
    </location>
</feature>
<name>A0A4R8QYB3_COLTR</name>
<feature type="compositionally biased region" description="Acidic residues" evidence="2">
    <location>
        <begin position="262"/>
        <end position="293"/>
    </location>
</feature>
<feature type="domain" description="Bud22" evidence="3">
    <location>
        <begin position="265"/>
        <end position="491"/>
    </location>
</feature>
<feature type="compositionally biased region" description="Acidic residues" evidence="2">
    <location>
        <begin position="215"/>
        <end position="228"/>
    </location>
</feature>
<dbReference type="STRING" id="5466.A0A4R8QYB3"/>
<feature type="region of interest" description="Disordered" evidence="2">
    <location>
        <begin position="145"/>
        <end position="491"/>
    </location>
</feature>
<reference evidence="4 5" key="1">
    <citation type="submission" date="2018-12" db="EMBL/GenBank/DDBJ databases">
        <title>Genome sequence and assembly of Colletotrichum trifolii.</title>
        <authorList>
            <person name="Gan P."/>
            <person name="Shirasu K."/>
        </authorList>
    </citation>
    <scope>NUCLEOTIDE SEQUENCE [LARGE SCALE GENOMIC DNA]</scope>
    <source>
        <strain evidence="4 5">543-2</strain>
    </source>
</reference>
<evidence type="ECO:0000256" key="1">
    <source>
        <dbReference type="ARBA" id="ARBA00023054"/>
    </source>
</evidence>
<gene>
    <name evidence="4" type="primary">bud22</name>
    <name evidence="4" type="ORF">CTRI78_v009195</name>
</gene>
<protein>
    <submittedName>
        <fullName evidence="4">Protein bud22</fullName>
    </submittedName>
</protein>
<dbReference type="AlphaFoldDB" id="A0A4R8QYB3"/>
<organism evidence="4 5">
    <name type="scientific">Colletotrichum trifolii</name>
    <dbReference type="NCBI Taxonomy" id="5466"/>
    <lineage>
        <taxon>Eukaryota</taxon>
        <taxon>Fungi</taxon>
        <taxon>Dikarya</taxon>
        <taxon>Ascomycota</taxon>
        <taxon>Pezizomycotina</taxon>
        <taxon>Sordariomycetes</taxon>
        <taxon>Hypocreomycetidae</taxon>
        <taxon>Glomerellales</taxon>
        <taxon>Glomerellaceae</taxon>
        <taxon>Colletotrichum</taxon>
        <taxon>Colletotrichum orbiculare species complex</taxon>
    </lineage>
</organism>
<dbReference type="PANTHER" id="PTHR23325:SF1">
    <property type="entry name" value="SERUM RESPONSE FACTOR-BINDING PROTEIN 1"/>
    <property type="match status" value="1"/>
</dbReference>
<dbReference type="GO" id="GO:0030490">
    <property type="term" value="P:maturation of SSU-rRNA"/>
    <property type="evidence" value="ECO:0007669"/>
    <property type="project" value="TreeGrafter"/>
</dbReference>
<feature type="compositionally biased region" description="Basic residues" evidence="2">
    <location>
        <begin position="375"/>
        <end position="390"/>
    </location>
</feature>
<feature type="compositionally biased region" description="Basic and acidic residues" evidence="2">
    <location>
        <begin position="407"/>
        <end position="420"/>
    </location>
</feature>
<proteinExistence type="predicted"/>
<evidence type="ECO:0000259" key="3">
    <source>
        <dbReference type="Pfam" id="PF09073"/>
    </source>
</evidence>
<evidence type="ECO:0000313" key="4">
    <source>
        <dbReference type="EMBL" id="TDZ44926.1"/>
    </source>
</evidence>
<dbReference type="InterPro" id="IPR015158">
    <property type="entry name" value="Bud22_dom"/>
</dbReference>
<feature type="compositionally biased region" description="Basic residues" evidence="2">
    <location>
        <begin position="334"/>
        <end position="343"/>
    </location>
</feature>
<comment type="caution">
    <text evidence="4">The sequence shown here is derived from an EMBL/GenBank/DDBJ whole genome shotgun (WGS) entry which is preliminary data.</text>
</comment>
<sequence length="491" mass="54191">MVKRKRSREDELEQRLAESKKEIFRALKGAKGLERQRYSKRVRDDKAAPEKVKRLEREILVLKSLDLVQTAEAHLHSSLVKIKQIAESPTLPEDIKQGVPKPELSEDEKAALHNVTSGLFNRVHVREAVEKAIRGVCLILNVPVPDKKKKGKKGPDDAKDDAEENPREAKKAKLETMDDVSAKTTGKRDRAAVPDEEENPFDEMDDHIPSGSDSSEGEDEIDEEDEEKAMEKIEAMLGGSDEEDSGDEEMKSKYKALLSEIPDGDAADDESGSGDEEEEEDGEEDGLDEEEEGAGASDVDQSDDDGNDSDRRRRINAANVSLSPSPPPAERKAAKTARAKKPTGKAGSTTFLPSLMGGYVSNSESEASDLDLAPPKKRLGQKQRQAIWRRKYGEKANHVQNQAQRGKTRDNGWDMRKGAVGDEGGGKPWKRGVSNPLGGDRRGDRNSQAAPVKRPPPKKDNEGPLHPSWEARKKAKEAQTKIAFQGTKITF</sequence>
<feature type="compositionally biased region" description="Basic and acidic residues" evidence="2">
    <location>
        <begin position="164"/>
        <end position="176"/>
    </location>
</feature>
<keyword evidence="5" id="KW-1185">Reference proteome</keyword>
<dbReference type="GO" id="GO:0030686">
    <property type="term" value="C:90S preribosome"/>
    <property type="evidence" value="ECO:0007669"/>
    <property type="project" value="TreeGrafter"/>
</dbReference>
<feature type="domain" description="Bud22" evidence="3">
    <location>
        <begin position="18"/>
        <end position="252"/>
    </location>
</feature>
<dbReference type="Pfam" id="PF09073">
    <property type="entry name" value="BUD22"/>
    <property type="match status" value="2"/>
</dbReference>
<dbReference type="InterPro" id="IPR037393">
    <property type="entry name" value="Bud22/SRFB1"/>
</dbReference>
<evidence type="ECO:0000256" key="2">
    <source>
        <dbReference type="SAM" id="MobiDB-lite"/>
    </source>
</evidence>
<accession>A0A4R8QYB3</accession>
<dbReference type="Proteomes" id="UP000295703">
    <property type="component" value="Unassembled WGS sequence"/>
</dbReference>
<keyword evidence="1" id="KW-0175">Coiled coil</keyword>
<evidence type="ECO:0000313" key="5">
    <source>
        <dbReference type="Proteomes" id="UP000295703"/>
    </source>
</evidence>
<dbReference type="PANTHER" id="PTHR23325">
    <property type="entry name" value="SERUM RESPONSE FACTOR-BINDING"/>
    <property type="match status" value="1"/>
</dbReference>
<dbReference type="GO" id="GO:0005634">
    <property type="term" value="C:nucleus"/>
    <property type="evidence" value="ECO:0007669"/>
    <property type="project" value="TreeGrafter"/>
</dbReference>